<dbReference type="Proteomes" id="UP000433406">
    <property type="component" value="Unassembled WGS sequence"/>
</dbReference>
<evidence type="ECO:0000313" key="2">
    <source>
        <dbReference type="Proteomes" id="UP000433406"/>
    </source>
</evidence>
<protein>
    <submittedName>
        <fullName evidence="1">Uncharacterized protein</fullName>
    </submittedName>
</protein>
<keyword evidence="2" id="KW-1185">Reference proteome</keyword>
<accession>A0A6I3JA56</accession>
<organism evidence="1 2">
    <name type="scientific">Nocardioides marmotae</name>
    <dbReference type="NCBI Taxonomy" id="2663857"/>
    <lineage>
        <taxon>Bacteria</taxon>
        <taxon>Bacillati</taxon>
        <taxon>Actinomycetota</taxon>
        <taxon>Actinomycetes</taxon>
        <taxon>Propionibacteriales</taxon>
        <taxon>Nocardioidaceae</taxon>
        <taxon>Nocardioides</taxon>
    </lineage>
</organism>
<gene>
    <name evidence="1" type="ORF">GGQ22_07500</name>
</gene>
<dbReference type="RefSeq" id="WP_154614656.1">
    <property type="nucleotide sequence ID" value="NZ_CP053660.1"/>
</dbReference>
<evidence type="ECO:0000313" key="1">
    <source>
        <dbReference type="EMBL" id="MTB94928.1"/>
    </source>
</evidence>
<name>A0A6I3JA56_9ACTN</name>
<dbReference type="AlphaFoldDB" id="A0A6I3JA56"/>
<reference evidence="1 2" key="1">
    <citation type="submission" date="2019-10" db="EMBL/GenBank/DDBJ databases">
        <title>Nocardioides novel species isolated from the excrement of Marmot.</title>
        <authorList>
            <person name="Zhang G."/>
        </authorList>
    </citation>
    <scope>NUCLEOTIDE SEQUENCE [LARGE SCALE GENOMIC DNA]</scope>
    <source>
        <strain evidence="2">zg-579</strain>
    </source>
</reference>
<proteinExistence type="predicted"/>
<sequence length="305" mass="31600">MRDPIEDLQHLRTEGTTVNPLPAAEVRRRGDRRRRRTTALATVGGVAAALVAVGVPLGLARSGADDGREISPAPPATSWLQEVPAEYPLAAGLRGGPVEDEGVRDLDQCAADTWDLGRSVARADASTGDVEGFHGRTLAVYADADAATAALRRVRTTVEGCAADPVGPLSYVVTDEDPGGAEAETVVVVEQAETEPGLLSDLTLTRLSRDGNAVLVDQAYTSAGGPDALDQVSRLLLEESALPRTALCVFDAQPCDLASVLAEDADPAALVVPDGFPLLAGWPAASGAETDVVGPTRDGLEVLNL</sequence>
<comment type="caution">
    <text evidence="1">The sequence shown here is derived from an EMBL/GenBank/DDBJ whole genome shotgun (WGS) entry which is preliminary data.</text>
</comment>
<dbReference type="EMBL" id="WLCI01000007">
    <property type="protein sequence ID" value="MTB94928.1"/>
    <property type="molecule type" value="Genomic_DNA"/>
</dbReference>